<gene>
    <name evidence="2" type="ORF">FFLO_06066</name>
</gene>
<dbReference type="Proteomes" id="UP000812966">
    <property type="component" value="Unassembled WGS sequence"/>
</dbReference>
<feature type="transmembrane region" description="Helical" evidence="1">
    <location>
        <begin position="71"/>
        <end position="88"/>
    </location>
</feature>
<name>A0A8K0JFM7_9TREE</name>
<evidence type="ECO:0000256" key="1">
    <source>
        <dbReference type="SAM" id="Phobius"/>
    </source>
</evidence>
<dbReference type="AlphaFoldDB" id="A0A8K0JFM7"/>
<keyword evidence="1" id="KW-1133">Transmembrane helix</keyword>
<feature type="transmembrane region" description="Helical" evidence="1">
    <location>
        <begin position="95"/>
        <end position="115"/>
    </location>
</feature>
<reference evidence="2" key="1">
    <citation type="submission" date="2020-04" db="EMBL/GenBank/DDBJ databases">
        <title>Analysis of mating type loci in Filobasidium floriforme.</title>
        <authorList>
            <person name="Nowrousian M."/>
        </authorList>
    </citation>
    <scope>NUCLEOTIDE SEQUENCE</scope>
    <source>
        <strain evidence="2">CBS 6242</strain>
    </source>
</reference>
<comment type="caution">
    <text evidence="2">The sequence shown here is derived from an EMBL/GenBank/DDBJ whole genome shotgun (WGS) entry which is preliminary data.</text>
</comment>
<organism evidence="2 3">
    <name type="scientific">Filobasidium floriforme</name>
    <dbReference type="NCBI Taxonomy" id="5210"/>
    <lineage>
        <taxon>Eukaryota</taxon>
        <taxon>Fungi</taxon>
        <taxon>Dikarya</taxon>
        <taxon>Basidiomycota</taxon>
        <taxon>Agaricomycotina</taxon>
        <taxon>Tremellomycetes</taxon>
        <taxon>Filobasidiales</taxon>
        <taxon>Filobasidiaceae</taxon>
        <taxon>Filobasidium</taxon>
    </lineage>
</organism>
<keyword evidence="1" id="KW-0812">Transmembrane</keyword>
<evidence type="ECO:0000313" key="2">
    <source>
        <dbReference type="EMBL" id="KAG7528580.1"/>
    </source>
</evidence>
<dbReference type="EMBL" id="JABELV010000177">
    <property type="protein sequence ID" value="KAG7528580.1"/>
    <property type="molecule type" value="Genomic_DNA"/>
</dbReference>
<keyword evidence="1" id="KW-0472">Membrane</keyword>
<keyword evidence="3" id="KW-1185">Reference proteome</keyword>
<evidence type="ECO:0008006" key="4">
    <source>
        <dbReference type="Google" id="ProtNLM"/>
    </source>
</evidence>
<protein>
    <recommendedName>
        <fullName evidence="4">Transmembrane protein</fullName>
    </recommendedName>
</protein>
<evidence type="ECO:0000313" key="3">
    <source>
        <dbReference type="Proteomes" id="UP000812966"/>
    </source>
</evidence>
<proteinExistence type="predicted"/>
<accession>A0A8K0JFM7</accession>
<sequence>MDIDDYEQLCADCLSESSDLAEFDPHLEDIDIDEDNDEMTIQLKIISASIQKKKRLEAEQIAAETFKMYNLLWFMACMTIAVVIRLAAETSKMCNLLWLMACMAIAVVIQVAPSIRKVNAQSQVNDLFRKGYISGVLYAINKPTGQNERTGDQQQSDHE</sequence>